<protein>
    <submittedName>
        <fullName evidence="1">Uncharacterized protein</fullName>
    </submittedName>
</protein>
<evidence type="ECO:0000313" key="2">
    <source>
        <dbReference type="Proteomes" id="UP000525623"/>
    </source>
</evidence>
<accession>A0A7W4JFH8</accession>
<sequence length="53" mass="5704">MIVINRDGAHAIKGKETIARDEGLLPPFHVVTRGMKCGGFIESAHAFLLTGRA</sequence>
<evidence type="ECO:0000313" key="1">
    <source>
        <dbReference type="EMBL" id="MBB2180309.1"/>
    </source>
</evidence>
<comment type="caution">
    <text evidence="1">The sequence shown here is derived from an EMBL/GenBank/DDBJ whole genome shotgun (WGS) entry which is preliminary data.</text>
</comment>
<gene>
    <name evidence="1" type="ORF">HLH29_14250</name>
</gene>
<name>A0A7W4JFH8_9PROT</name>
<dbReference type="Proteomes" id="UP000525623">
    <property type="component" value="Unassembled WGS sequence"/>
</dbReference>
<reference evidence="1 2" key="1">
    <citation type="submission" date="2020-04" db="EMBL/GenBank/DDBJ databases">
        <title>Description of novel Gluconacetobacter.</title>
        <authorList>
            <person name="Sombolestani A."/>
        </authorList>
    </citation>
    <scope>NUCLEOTIDE SEQUENCE [LARGE SCALE GENOMIC DNA]</scope>
    <source>
        <strain evidence="1 2">LMG 27725</strain>
    </source>
</reference>
<dbReference type="RefSeq" id="WP_182967945.1">
    <property type="nucleotide sequence ID" value="NZ_BAABGC010000068.1"/>
</dbReference>
<organism evidence="1 2">
    <name type="scientific">Gluconacetobacter tumulicola</name>
    <dbReference type="NCBI Taxonomy" id="1017177"/>
    <lineage>
        <taxon>Bacteria</taxon>
        <taxon>Pseudomonadati</taxon>
        <taxon>Pseudomonadota</taxon>
        <taxon>Alphaproteobacteria</taxon>
        <taxon>Acetobacterales</taxon>
        <taxon>Acetobacteraceae</taxon>
        <taxon>Gluconacetobacter</taxon>
    </lineage>
</organism>
<dbReference type="AlphaFoldDB" id="A0A7W4JFH8"/>
<dbReference type="EMBL" id="JABEQL010000021">
    <property type="protein sequence ID" value="MBB2180309.1"/>
    <property type="molecule type" value="Genomic_DNA"/>
</dbReference>
<proteinExistence type="predicted"/>
<keyword evidence="2" id="KW-1185">Reference proteome</keyword>